<name>A0A3M7PT06_BRAPC</name>
<evidence type="ECO:0000313" key="1">
    <source>
        <dbReference type="EMBL" id="RNA02163.1"/>
    </source>
</evidence>
<protein>
    <submittedName>
        <fullName evidence="1">Uncharacterized protein</fullName>
    </submittedName>
</protein>
<dbReference type="Proteomes" id="UP000276133">
    <property type="component" value="Unassembled WGS sequence"/>
</dbReference>
<sequence>MSRRIYRSQYLEDYDDDEYQVVVKNRPRTKYVYTGDMSDQYYVNSEVPQYTYLDDEEEYPEEKIIYTSRRRRSPERMYLVENNYDDFTPEEFEEKYLSPRVYVPPKAKNQQKSRSMEYLPPKESIFTARARNSLHSNILNQKFKKPNHRKEIEEPKIRDKPTYNKPRCEFSFCTALLLEALMTSCMIINNLKCLKHMTGHKSLIRVQNLIKKENVN</sequence>
<comment type="caution">
    <text evidence="1">The sequence shown here is derived from an EMBL/GenBank/DDBJ whole genome shotgun (WGS) entry which is preliminary data.</text>
</comment>
<dbReference type="AlphaFoldDB" id="A0A3M7PT06"/>
<accession>A0A3M7PT06</accession>
<keyword evidence="2" id="KW-1185">Reference proteome</keyword>
<dbReference type="EMBL" id="REGN01009021">
    <property type="protein sequence ID" value="RNA02163.1"/>
    <property type="molecule type" value="Genomic_DNA"/>
</dbReference>
<organism evidence="1 2">
    <name type="scientific">Brachionus plicatilis</name>
    <name type="common">Marine rotifer</name>
    <name type="synonym">Brachionus muelleri</name>
    <dbReference type="NCBI Taxonomy" id="10195"/>
    <lineage>
        <taxon>Eukaryota</taxon>
        <taxon>Metazoa</taxon>
        <taxon>Spiralia</taxon>
        <taxon>Gnathifera</taxon>
        <taxon>Rotifera</taxon>
        <taxon>Eurotatoria</taxon>
        <taxon>Monogononta</taxon>
        <taxon>Pseudotrocha</taxon>
        <taxon>Ploima</taxon>
        <taxon>Brachionidae</taxon>
        <taxon>Brachionus</taxon>
    </lineage>
</organism>
<reference evidence="1 2" key="1">
    <citation type="journal article" date="2018" name="Sci. Rep.">
        <title>Genomic signatures of local adaptation to the degree of environmental predictability in rotifers.</title>
        <authorList>
            <person name="Franch-Gras L."/>
            <person name="Hahn C."/>
            <person name="Garcia-Roger E.M."/>
            <person name="Carmona M.J."/>
            <person name="Serra M."/>
            <person name="Gomez A."/>
        </authorList>
    </citation>
    <scope>NUCLEOTIDE SEQUENCE [LARGE SCALE GENOMIC DNA]</scope>
    <source>
        <strain evidence="1">HYR1</strain>
    </source>
</reference>
<proteinExistence type="predicted"/>
<gene>
    <name evidence="1" type="ORF">BpHYR1_041950</name>
</gene>
<evidence type="ECO:0000313" key="2">
    <source>
        <dbReference type="Proteomes" id="UP000276133"/>
    </source>
</evidence>
<dbReference type="OrthoDB" id="10542587at2759"/>